<proteinExistence type="inferred from homology"/>
<dbReference type="InterPro" id="IPR037175">
    <property type="entry name" value="KFase_sf"/>
</dbReference>
<evidence type="ECO:0000313" key="2">
    <source>
        <dbReference type="EMBL" id="KAF2651164.1"/>
    </source>
</evidence>
<dbReference type="PANTHER" id="PTHR34861">
    <property type="match status" value="1"/>
</dbReference>
<evidence type="ECO:0000313" key="3">
    <source>
        <dbReference type="Proteomes" id="UP000799324"/>
    </source>
</evidence>
<dbReference type="SUPFAM" id="SSF102198">
    <property type="entry name" value="Putative cyclase"/>
    <property type="match status" value="1"/>
</dbReference>
<reference evidence="2" key="1">
    <citation type="journal article" date="2020" name="Stud. Mycol.">
        <title>101 Dothideomycetes genomes: a test case for predicting lifestyles and emergence of pathogens.</title>
        <authorList>
            <person name="Haridas S."/>
            <person name="Albert R."/>
            <person name="Binder M."/>
            <person name="Bloem J."/>
            <person name="Labutti K."/>
            <person name="Salamov A."/>
            <person name="Andreopoulos B."/>
            <person name="Baker S."/>
            <person name="Barry K."/>
            <person name="Bills G."/>
            <person name="Bluhm B."/>
            <person name="Cannon C."/>
            <person name="Castanera R."/>
            <person name="Culley D."/>
            <person name="Daum C."/>
            <person name="Ezra D."/>
            <person name="Gonzalez J."/>
            <person name="Henrissat B."/>
            <person name="Kuo A."/>
            <person name="Liang C."/>
            <person name="Lipzen A."/>
            <person name="Lutzoni F."/>
            <person name="Magnuson J."/>
            <person name="Mondo S."/>
            <person name="Nolan M."/>
            <person name="Ohm R."/>
            <person name="Pangilinan J."/>
            <person name="Park H.-J."/>
            <person name="Ramirez L."/>
            <person name="Alfaro M."/>
            <person name="Sun H."/>
            <person name="Tritt A."/>
            <person name="Yoshinaga Y."/>
            <person name="Zwiers L.-H."/>
            <person name="Turgeon B."/>
            <person name="Goodwin S."/>
            <person name="Spatafora J."/>
            <person name="Crous P."/>
            <person name="Grigoriev I."/>
        </authorList>
    </citation>
    <scope>NUCLEOTIDE SEQUENCE</scope>
    <source>
        <strain evidence="2">CBS 122681</strain>
    </source>
</reference>
<accession>A0A6A6SY74</accession>
<dbReference type="GO" id="GO:0004061">
    <property type="term" value="F:arylformamidase activity"/>
    <property type="evidence" value="ECO:0007669"/>
    <property type="project" value="InterPro"/>
</dbReference>
<protein>
    <submittedName>
        <fullName evidence="2">Putative cyclase</fullName>
    </submittedName>
</protein>
<dbReference type="Gene3D" id="3.50.30.50">
    <property type="entry name" value="Putative cyclase"/>
    <property type="match status" value="1"/>
</dbReference>
<dbReference type="InterPro" id="IPR007325">
    <property type="entry name" value="KFase/CYL"/>
</dbReference>
<sequence>MSPKRPAFEELPFREGDPPYSAWGIWGEGDELGTLNFLIDDVVAGAARLEIRTGLRISLDWPLDKLQHPSFGRQTFHRELVAKAAKVANDDVITMNTQSSSQWDGLRHFAYQKDKKFYGGRTNADFHDDPTSTDLGIQHMATKSICGRAILIDHVSYALKRGIYKDAVSHHSIPLSELKEALADQKTEVLPGDILFIRSGFTRTFEAMTDDQHKQVAASPPCFTGVQTGEEMAKWIWDSKFSAVAGDAPSFEAWPQTQDIALHEILLAGWGCPIGELFDLEQLAEHCKNVGRWSFFLASVPLKIPGGAASPPNAVAIF</sequence>
<dbReference type="Pfam" id="PF04199">
    <property type="entry name" value="Cyclase"/>
    <property type="match status" value="1"/>
</dbReference>
<dbReference type="AlphaFoldDB" id="A0A6A6SY74"/>
<dbReference type="Proteomes" id="UP000799324">
    <property type="component" value="Unassembled WGS sequence"/>
</dbReference>
<name>A0A6A6SY74_9PLEO</name>
<evidence type="ECO:0000256" key="1">
    <source>
        <dbReference type="ARBA" id="ARBA00007865"/>
    </source>
</evidence>
<gene>
    <name evidence="2" type="ORF">K491DRAFT_682409</name>
</gene>
<dbReference type="PANTHER" id="PTHR34861:SF11">
    <property type="entry name" value="CYCLASE"/>
    <property type="match status" value="1"/>
</dbReference>
<organism evidence="2 3">
    <name type="scientific">Lophiostoma macrostomum CBS 122681</name>
    <dbReference type="NCBI Taxonomy" id="1314788"/>
    <lineage>
        <taxon>Eukaryota</taxon>
        <taxon>Fungi</taxon>
        <taxon>Dikarya</taxon>
        <taxon>Ascomycota</taxon>
        <taxon>Pezizomycotina</taxon>
        <taxon>Dothideomycetes</taxon>
        <taxon>Pleosporomycetidae</taxon>
        <taxon>Pleosporales</taxon>
        <taxon>Lophiostomataceae</taxon>
        <taxon>Lophiostoma</taxon>
    </lineage>
</organism>
<dbReference type="OrthoDB" id="5396at2759"/>
<dbReference type="GO" id="GO:0019441">
    <property type="term" value="P:L-tryptophan catabolic process to kynurenine"/>
    <property type="evidence" value="ECO:0007669"/>
    <property type="project" value="InterPro"/>
</dbReference>
<comment type="similarity">
    <text evidence="1">Belongs to the Cyclase 1 superfamily.</text>
</comment>
<dbReference type="EMBL" id="MU004433">
    <property type="protein sequence ID" value="KAF2651164.1"/>
    <property type="molecule type" value="Genomic_DNA"/>
</dbReference>
<keyword evidence="3" id="KW-1185">Reference proteome</keyword>